<proteinExistence type="predicted"/>
<protein>
    <submittedName>
        <fullName evidence="3">Methyl-accepting chemotaxis protein</fullName>
    </submittedName>
</protein>
<name>A0A7Y0BNF6_9SPHN</name>
<keyword evidence="4" id="KW-1185">Reference proteome</keyword>
<dbReference type="Gene3D" id="1.10.287.950">
    <property type="entry name" value="Methyl-accepting chemotaxis protein"/>
    <property type="match status" value="1"/>
</dbReference>
<dbReference type="RefSeq" id="WP_169492735.1">
    <property type="nucleotide sequence ID" value="NZ_JABBGM010000002.1"/>
</dbReference>
<dbReference type="PROSITE" id="PS50111">
    <property type="entry name" value="CHEMOTAXIS_TRANSDUC_2"/>
    <property type="match status" value="1"/>
</dbReference>
<dbReference type="InterPro" id="IPR004089">
    <property type="entry name" value="MCPsignal_dom"/>
</dbReference>
<reference evidence="3 4" key="1">
    <citation type="submission" date="2020-04" db="EMBL/GenBank/DDBJ databases">
        <title>Novosphingobium sp. TW-4 isolated from soil.</title>
        <authorList>
            <person name="Dahal R.H."/>
            <person name="Chaudhary D.K."/>
        </authorList>
    </citation>
    <scope>NUCLEOTIDE SEQUENCE [LARGE SCALE GENOMIC DNA]</scope>
    <source>
        <strain evidence="3 4">TW-4</strain>
    </source>
</reference>
<dbReference type="GO" id="GO:0016020">
    <property type="term" value="C:membrane"/>
    <property type="evidence" value="ECO:0007669"/>
    <property type="project" value="InterPro"/>
</dbReference>
<evidence type="ECO:0000259" key="2">
    <source>
        <dbReference type="PROSITE" id="PS50111"/>
    </source>
</evidence>
<dbReference type="SUPFAM" id="SSF58104">
    <property type="entry name" value="Methyl-accepting chemotaxis protein (MCP) signaling domain"/>
    <property type="match status" value="1"/>
</dbReference>
<accession>A0A7Y0BNF6</accession>
<gene>
    <name evidence="3" type="ORF">HHL27_07575</name>
</gene>
<organism evidence="3 4">
    <name type="scientific">Novosphingobium olei</name>
    <dbReference type="NCBI Taxonomy" id="2728851"/>
    <lineage>
        <taxon>Bacteria</taxon>
        <taxon>Pseudomonadati</taxon>
        <taxon>Pseudomonadota</taxon>
        <taxon>Alphaproteobacteria</taxon>
        <taxon>Sphingomonadales</taxon>
        <taxon>Sphingomonadaceae</taxon>
        <taxon>Novosphingobium</taxon>
    </lineage>
</organism>
<keyword evidence="1" id="KW-0807">Transducer</keyword>
<dbReference type="AlphaFoldDB" id="A0A7Y0BNF6"/>
<evidence type="ECO:0000313" key="3">
    <source>
        <dbReference type="EMBL" id="NML93524.1"/>
    </source>
</evidence>
<dbReference type="GO" id="GO:0007165">
    <property type="term" value="P:signal transduction"/>
    <property type="evidence" value="ECO:0007669"/>
    <property type="project" value="UniProtKB-KW"/>
</dbReference>
<evidence type="ECO:0000256" key="1">
    <source>
        <dbReference type="PROSITE-ProRule" id="PRU00284"/>
    </source>
</evidence>
<feature type="domain" description="Methyl-accepting transducer" evidence="2">
    <location>
        <begin position="85"/>
        <end position="184"/>
    </location>
</feature>
<dbReference type="EMBL" id="JABBGM010000002">
    <property type="protein sequence ID" value="NML93524.1"/>
    <property type="molecule type" value="Genomic_DNA"/>
</dbReference>
<comment type="caution">
    <text evidence="3">The sequence shown here is derived from an EMBL/GenBank/DDBJ whole genome shotgun (WGS) entry which is preliminary data.</text>
</comment>
<evidence type="ECO:0000313" key="4">
    <source>
        <dbReference type="Proteomes" id="UP000583556"/>
    </source>
</evidence>
<dbReference type="Proteomes" id="UP000583556">
    <property type="component" value="Unassembled WGS sequence"/>
</dbReference>
<sequence length="336" mass="37080">MSNVVQLDPPDNRLHRIHPQTMALVEEMKSYAGFVEIMQHHLSNVCTETQSAAEDILGQALDIEGSVTSLVRHVSDTMQSDALMDASDTLQLSVSTGRSVIADLIRNHSETQAEIRHSLSTVRALSHRMRAHLDEIEDIRRYTDLLAINARIRIASLGSNTGLDVIAEEIRALATQTGSLANNLNVELTEMDRLVGEDLLNKVSSQKHSDDAKAKALQDSFEKLSSHMALLNQFQAELIGQVQQRGEEMRTPLNTLCGSIQFQDVARQQLEQVSRALSMISDHFVSLSNAIIHDDAPPDSSIANCLASILENYVMEQQRAAHRGEAAATAPKIELF</sequence>